<dbReference type="CDD" id="cd04037">
    <property type="entry name" value="C2E_Ferlin"/>
    <property type="match status" value="1"/>
</dbReference>
<sequence length="1507" mass="175571">MPFKKFRPKFSVYQVCVTILEAKHLPQNANPLVVVKVGNRKRRTMVRERTDNPIYNEYFVFDFTCSLDALLGTKITIAVYLRNFLRQRKFHGSIFFEVATVWEQPDRQYYHKWAVLTDPKDPTMGPKGYVKCNITVNVRGEKVKVHPETEGEDDIEGNLLLPLGGESLPFRQRARYIFVVYRADGLPDMSSLCSKSDFENINPYVQISFAGMKKNFWSTEEYFLVGVLYDVCLIDRSRFGSKSISFELSLGNAGNRQFPRSQCAENNNDDQSENELWKKRPNFVNQSIPRATGTLDGEYNYLPLGSRKPCLYVKSWWPNLEYRMYNSNNLQLIVDFLETRLEKLEALIAAGDLEAFAIYNETIHALKAHCVRYLQILNSDKYEERTTTKLDRHRSNLCRRNIEDILKRIKINGELPNNNYMRIAMVHAYQYLRKVMDLCEEPQHSLPDVFVWMIAGSKRVAYSRLPVQRIIYSEETVEMDDKRGRLINLFPRNPDDETEAIEYSACKIETFLWLGNAKYVTACWSAIPPGYEVDHGANVDTFPKYLEYNQSSIFQLRAHIFQGRFNPEADTFGLLNSFIRVVFRGYTATTQIIKQSLHPFWDQTLIFPPVTIHGTKEYIKSLPPKVVLKVYDQDLWGVKEFCGRCIAMPLVKLATETYSPPDFPPKLQWYKFQSQRYCTGSVLAAFELIETESEENADIPMNMSTVDKIYSIPPDIRPKMANHRLEVVFWGVRDMRKINYTPVLRPRIIVECAGVHIKSTVIEDAAKFSNFQEPYIMIELEMPELDIYYPSITIKAYESRGFGCFKYAGICTIPSIRVFLQQLITEAEYNEQIYESKFLPKFQPAKRQATTMLPLPVDYSPSKEERKGLIAYKRMAGTDIYSKLKRLRVIIKRILRFDFLTKKKKVEIQEDDDDETLDWWNKYFASLQGHISVYRWPHPDNLPCKTRSGRDAANGLCNDYPPQESVKLLVRLYVVKGINLQPKDPFTGKSDPYLFVKLGKNSISDRKNYIANQLNPTFGRLIQSKFSLQNYRVKDHKNVVTEEKINNREYPQTISLLSGSMFEIEASFPRDYMLLIQVWDYDATTADDLVGETRIDIENRFYSRHRAHCGIANVYSTTGYNSWRDRERPTQILEFLCRTNNLPLPEYYEHEVKIGKQTFPFQAVIEREKDVDRKEYMALNVLHRWQDFPICGCALVPEHVERRPLFNAKRPGLEQGKLEMWIDMFRIGQLPPKPAVDIALQAPEEYEIRVIIWNTEDVPLVESQFLTGEKCSDIYVKGWILYEDYQKTDIHYNSLNGEGNFNWRFVFRVTYSKGENVMIVRRKMSVFAKNETEEKLPCKLYLQVWDSDHFSSDDFLGELTLNLSRMPRGSSVPKKCTLKLLEPQLPTVNLFKVTRTRAWWPFKHSVNAGRYIQTGKIELEISILQAEDADDQPAGMGRDPPQSLPPPRRPDTSFSWFHNPWRAFCFVVCRYYKWRIVCCCLCVLLVMLVACGIYAFPGYFVKRLLGA</sequence>
<name>A0A6P3XTI4_DINQU</name>
<dbReference type="Gene3D" id="2.60.40.150">
    <property type="entry name" value="C2 domain"/>
    <property type="match status" value="4"/>
</dbReference>
<dbReference type="SMART" id="SM01202">
    <property type="entry name" value="FerI"/>
    <property type="match status" value="1"/>
</dbReference>
<dbReference type="SMART" id="SM01201">
    <property type="entry name" value="FerB"/>
    <property type="match status" value="1"/>
</dbReference>
<dbReference type="InterPro" id="IPR037724">
    <property type="entry name" value="C2E_Ferlin"/>
</dbReference>
<dbReference type="PANTHER" id="PTHR12546">
    <property type="entry name" value="FER-1-LIKE"/>
    <property type="match status" value="1"/>
</dbReference>
<keyword evidence="6 10" id="KW-1133">Transmembrane helix</keyword>
<dbReference type="CDD" id="cd04017">
    <property type="entry name" value="C2D_Ferlin"/>
    <property type="match status" value="1"/>
</dbReference>
<dbReference type="InterPro" id="IPR037725">
    <property type="entry name" value="C2F_Ferlin"/>
</dbReference>
<dbReference type="GeneID" id="106748081"/>
<dbReference type="InterPro" id="IPR037723">
    <property type="entry name" value="C2D_Ferlin"/>
</dbReference>
<evidence type="ECO:0000256" key="6">
    <source>
        <dbReference type="ARBA" id="ARBA00022989"/>
    </source>
</evidence>
<evidence type="ECO:0000256" key="8">
    <source>
        <dbReference type="SAM" id="Coils"/>
    </source>
</evidence>
<dbReference type="Pfam" id="PF16165">
    <property type="entry name" value="Ferlin_C"/>
    <property type="match status" value="1"/>
</dbReference>
<keyword evidence="4" id="KW-0677">Repeat</keyword>
<dbReference type="SUPFAM" id="SSF49562">
    <property type="entry name" value="C2 domain (Calcium/lipid-binding domain, CaLB)"/>
    <property type="match status" value="4"/>
</dbReference>
<evidence type="ECO:0000313" key="13">
    <source>
        <dbReference type="RefSeq" id="XP_014481766.1"/>
    </source>
</evidence>
<dbReference type="InterPro" id="IPR000008">
    <property type="entry name" value="C2_dom"/>
</dbReference>
<dbReference type="SMART" id="SM00239">
    <property type="entry name" value="C2"/>
    <property type="match status" value="4"/>
</dbReference>
<dbReference type="InterPro" id="IPR032362">
    <property type="entry name" value="Ferlin_C"/>
</dbReference>
<evidence type="ECO:0000256" key="10">
    <source>
        <dbReference type="SAM" id="Phobius"/>
    </source>
</evidence>
<feature type="domain" description="C2" evidence="11">
    <location>
        <begin position="1"/>
        <end position="114"/>
    </location>
</feature>
<feature type="domain" description="C2" evidence="11">
    <location>
        <begin position="1226"/>
        <end position="1376"/>
    </location>
</feature>
<dbReference type="InterPro" id="IPR055072">
    <property type="entry name" value="Ferlin_DSRM"/>
</dbReference>
<dbReference type="InterPro" id="IPR035892">
    <property type="entry name" value="C2_domain_sf"/>
</dbReference>
<gene>
    <name evidence="13" type="primary">LOC106748081</name>
</gene>
<keyword evidence="12" id="KW-1185">Reference proteome</keyword>
<evidence type="ECO:0000256" key="5">
    <source>
        <dbReference type="ARBA" id="ARBA00022837"/>
    </source>
</evidence>
<evidence type="ECO:0000256" key="1">
    <source>
        <dbReference type="ARBA" id="ARBA00004167"/>
    </source>
</evidence>
<dbReference type="Pfam" id="PF22901">
    <property type="entry name" value="dsrm_Ferlin"/>
    <property type="match status" value="1"/>
</dbReference>
<dbReference type="InterPro" id="IPR012968">
    <property type="entry name" value="FerIin_dom"/>
</dbReference>
<dbReference type="PROSITE" id="PS50004">
    <property type="entry name" value="C2"/>
    <property type="match status" value="4"/>
</dbReference>
<evidence type="ECO:0000256" key="7">
    <source>
        <dbReference type="ARBA" id="ARBA00023136"/>
    </source>
</evidence>
<reference evidence="13" key="1">
    <citation type="submission" date="2025-08" db="UniProtKB">
        <authorList>
            <consortium name="RefSeq"/>
        </authorList>
    </citation>
    <scope>IDENTIFICATION</scope>
</reference>
<accession>A0A6P3XTI4</accession>
<evidence type="ECO:0000259" key="11">
    <source>
        <dbReference type="PROSITE" id="PS50004"/>
    </source>
</evidence>
<feature type="transmembrane region" description="Helical" evidence="10">
    <location>
        <begin position="1474"/>
        <end position="1496"/>
    </location>
</feature>
<feature type="domain" description="C2" evidence="11">
    <location>
        <begin position="950"/>
        <end position="1110"/>
    </location>
</feature>
<proteinExistence type="predicted"/>
<dbReference type="CDD" id="cd08374">
    <property type="entry name" value="C2F_Ferlin"/>
    <property type="match status" value="1"/>
</dbReference>
<evidence type="ECO:0000313" key="12">
    <source>
        <dbReference type="Proteomes" id="UP000515204"/>
    </source>
</evidence>
<evidence type="ECO:0000256" key="4">
    <source>
        <dbReference type="ARBA" id="ARBA00022737"/>
    </source>
</evidence>
<keyword evidence="2 10" id="KW-0812">Transmembrane</keyword>
<keyword evidence="5" id="KW-0106">Calcium</keyword>
<evidence type="ECO:0000256" key="3">
    <source>
        <dbReference type="ARBA" id="ARBA00022723"/>
    </source>
</evidence>
<feature type="region of interest" description="Disordered" evidence="9">
    <location>
        <begin position="1430"/>
        <end position="1449"/>
    </location>
</feature>
<dbReference type="PANTHER" id="PTHR12546:SF60">
    <property type="entry name" value="MISFIRE, ISOFORM F"/>
    <property type="match status" value="1"/>
</dbReference>
<evidence type="ECO:0000256" key="2">
    <source>
        <dbReference type="ARBA" id="ARBA00022692"/>
    </source>
</evidence>
<protein>
    <submittedName>
        <fullName evidence="13">Otoferlin-like</fullName>
    </submittedName>
</protein>
<keyword evidence="3" id="KW-0479">Metal-binding</keyword>
<dbReference type="OrthoDB" id="10059618at2759"/>
<comment type="subcellular location">
    <subcellularLocation>
        <location evidence="1">Membrane</location>
        <topology evidence="1">Single-pass membrane protein</topology>
    </subcellularLocation>
</comment>
<dbReference type="Pfam" id="PF08150">
    <property type="entry name" value="FerB"/>
    <property type="match status" value="1"/>
</dbReference>
<dbReference type="KEGG" id="dqu:106748081"/>
<keyword evidence="7 10" id="KW-0472">Membrane</keyword>
<dbReference type="GO" id="GO:0007009">
    <property type="term" value="P:plasma membrane organization"/>
    <property type="evidence" value="ECO:0007669"/>
    <property type="project" value="TreeGrafter"/>
</dbReference>
<dbReference type="InterPro" id="IPR037721">
    <property type="entry name" value="Ferlin"/>
</dbReference>
<keyword evidence="8" id="KW-0175">Coiled coil</keyword>
<dbReference type="GO" id="GO:0016020">
    <property type="term" value="C:membrane"/>
    <property type="evidence" value="ECO:0007669"/>
    <property type="project" value="UniProtKB-SubCell"/>
</dbReference>
<feature type="coiled-coil region" evidence="8">
    <location>
        <begin position="327"/>
        <end position="354"/>
    </location>
</feature>
<dbReference type="Pfam" id="PF00168">
    <property type="entry name" value="C2"/>
    <property type="match status" value="4"/>
</dbReference>
<feature type="domain" description="C2" evidence="11">
    <location>
        <begin position="538"/>
        <end position="670"/>
    </location>
</feature>
<dbReference type="RefSeq" id="XP_014481766.1">
    <property type="nucleotide sequence ID" value="XM_014626280.1"/>
</dbReference>
<organism evidence="12 13">
    <name type="scientific">Dinoponera quadriceps</name>
    <name type="common">South American ant</name>
    <dbReference type="NCBI Taxonomy" id="609295"/>
    <lineage>
        <taxon>Eukaryota</taxon>
        <taxon>Metazoa</taxon>
        <taxon>Ecdysozoa</taxon>
        <taxon>Arthropoda</taxon>
        <taxon>Hexapoda</taxon>
        <taxon>Insecta</taxon>
        <taxon>Pterygota</taxon>
        <taxon>Neoptera</taxon>
        <taxon>Endopterygota</taxon>
        <taxon>Hymenoptera</taxon>
        <taxon>Apocrita</taxon>
        <taxon>Aculeata</taxon>
        <taxon>Formicoidea</taxon>
        <taxon>Formicidae</taxon>
        <taxon>Ponerinae</taxon>
        <taxon>Ponerini</taxon>
        <taxon>Dinoponera</taxon>
    </lineage>
</organism>
<dbReference type="Proteomes" id="UP000515204">
    <property type="component" value="Unplaced"/>
</dbReference>
<dbReference type="GO" id="GO:0046872">
    <property type="term" value="F:metal ion binding"/>
    <property type="evidence" value="ECO:0007669"/>
    <property type="project" value="UniProtKB-KW"/>
</dbReference>
<dbReference type="Pfam" id="PF08151">
    <property type="entry name" value="FerI"/>
    <property type="match status" value="1"/>
</dbReference>
<dbReference type="InterPro" id="IPR012561">
    <property type="entry name" value="Ferlin_B-domain"/>
</dbReference>
<evidence type="ECO:0000256" key="9">
    <source>
        <dbReference type="SAM" id="MobiDB-lite"/>
    </source>
</evidence>